<comment type="caution">
    <text evidence="2">The sequence shown here is derived from an EMBL/GenBank/DDBJ whole genome shotgun (WGS) entry which is preliminary data.</text>
</comment>
<organism evidence="2 3">
    <name type="scientific">Deinandra increscens subsp. villosa</name>
    <dbReference type="NCBI Taxonomy" id="3103831"/>
    <lineage>
        <taxon>Eukaryota</taxon>
        <taxon>Viridiplantae</taxon>
        <taxon>Streptophyta</taxon>
        <taxon>Embryophyta</taxon>
        <taxon>Tracheophyta</taxon>
        <taxon>Spermatophyta</taxon>
        <taxon>Magnoliopsida</taxon>
        <taxon>eudicotyledons</taxon>
        <taxon>Gunneridae</taxon>
        <taxon>Pentapetalae</taxon>
        <taxon>asterids</taxon>
        <taxon>campanulids</taxon>
        <taxon>Asterales</taxon>
        <taxon>Asteraceae</taxon>
        <taxon>Asteroideae</taxon>
        <taxon>Heliantheae alliance</taxon>
        <taxon>Madieae</taxon>
        <taxon>Madiinae</taxon>
        <taxon>Deinandra</taxon>
    </lineage>
</organism>
<evidence type="ECO:0000313" key="3">
    <source>
        <dbReference type="Proteomes" id="UP001408789"/>
    </source>
</evidence>
<protein>
    <recommendedName>
        <fullName evidence="1">Reverse transcriptase zinc-binding domain-containing protein</fullName>
    </recommendedName>
</protein>
<name>A0AAP0DV17_9ASTR</name>
<dbReference type="AlphaFoldDB" id="A0AAP0DV17"/>
<sequence length="200" mass="23026">MRNIAHQPRSTETLVLKSGKRIKATRSKTEAQIAKAGSSSWNWGWRRIPTSDVELDELQRLQRCWDNCSNRWRGSLAVGMFGGVWVLGKGVKRLYQRQWSQVPFYSYEWSNWVPSKVNILCWIAKIGRLPTHDMLTRRNIGEVPRMRAATCVVMQMSVEHIFIGCEVASNVLDDIASWCKRPLVFGFSVCDLVNLRMLPL</sequence>
<keyword evidence="3" id="KW-1185">Reference proteome</keyword>
<dbReference type="InterPro" id="IPR026960">
    <property type="entry name" value="RVT-Znf"/>
</dbReference>
<dbReference type="Pfam" id="PF13966">
    <property type="entry name" value="zf-RVT"/>
    <property type="match status" value="1"/>
</dbReference>
<gene>
    <name evidence="2" type="ORF">SSX86_001476</name>
</gene>
<dbReference type="EMBL" id="JBCNJP010000003">
    <property type="protein sequence ID" value="KAK9079803.1"/>
    <property type="molecule type" value="Genomic_DNA"/>
</dbReference>
<proteinExistence type="predicted"/>
<feature type="domain" description="Reverse transcriptase zinc-binding" evidence="1">
    <location>
        <begin position="98"/>
        <end position="170"/>
    </location>
</feature>
<dbReference type="Proteomes" id="UP001408789">
    <property type="component" value="Unassembled WGS sequence"/>
</dbReference>
<reference evidence="2 3" key="1">
    <citation type="submission" date="2024-04" db="EMBL/GenBank/DDBJ databases">
        <title>The reference genome of an endangered Asteraceae, Deinandra increscens subsp. villosa, native to the Central Coast of California.</title>
        <authorList>
            <person name="Guilliams M."/>
            <person name="Hasenstab-Lehman K."/>
            <person name="Meyer R."/>
            <person name="Mcevoy S."/>
        </authorList>
    </citation>
    <scope>NUCLEOTIDE SEQUENCE [LARGE SCALE GENOMIC DNA]</scope>
    <source>
        <tissue evidence="2">Leaf</tissue>
    </source>
</reference>
<evidence type="ECO:0000259" key="1">
    <source>
        <dbReference type="Pfam" id="PF13966"/>
    </source>
</evidence>
<evidence type="ECO:0000313" key="2">
    <source>
        <dbReference type="EMBL" id="KAK9079803.1"/>
    </source>
</evidence>
<accession>A0AAP0DV17</accession>